<dbReference type="AlphaFoldDB" id="N6U5T3"/>
<dbReference type="SUPFAM" id="SSF48179">
    <property type="entry name" value="6-phosphogluconate dehydrogenase C-terminal domain-like"/>
    <property type="match status" value="1"/>
</dbReference>
<dbReference type="Proteomes" id="UP000012429">
    <property type="component" value="Unassembled WGS sequence"/>
</dbReference>
<dbReference type="InterPro" id="IPR013328">
    <property type="entry name" value="6PGD_dom2"/>
</dbReference>
<dbReference type="EMBL" id="AQHN01000083">
    <property type="protein sequence ID" value="ENN85623.1"/>
    <property type="molecule type" value="Genomic_DNA"/>
</dbReference>
<evidence type="ECO:0000313" key="5">
    <source>
        <dbReference type="EMBL" id="ENN85623.1"/>
    </source>
</evidence>
<sequence>MPRRSISHIYQHCAYEGFGVSSRIIQFGTSRFLQAHAALFVHEARQSGQDVGPITVVQTSGASSRSGRVDAFNNPEGYPVAIRGMLAGQSVEQTVQVTSVERGLSAIENWEELSKLFAADAEFVISNTGDTGYQTRPEEDGFGVNGQIPRSFPAKLAALLVTRWRASGRPLVILPCELVTANGRILKQAVVDSAKLNAVPAEFYTWLDDNVAFAETLVDRIVSEPIEPIGAVAEPYALWAIKRAPGVHPPCTHASIVLTDDLEPYERLKLHILNLGHTFLAEIWQRENRPADETVRAMLADKDMRARLDALYQSEVLPGFAANGMGEVAKAYVTSTIDRFRNPFLDHRITDISQHHPEKVGRRIHAFLEWADQARSPSSAPTLREIAARYPLITAAP</sequence>
<dbReference type="Pfam" id="PF08125">
    <property type="entry name" value="Mannitol_dh_C"/>
    <property type="match status" value="1"/>
</dbReference>
<keyword evidence="6" id="KW-1185">Reference proteome</keyword>
<proteinExistence type="predicted"/>
<accession>N6U5T3</accession>
<dbReference type="Gene3D" id="1.10.1040.10">
    <property type="entry name" value="N-(1-d-carboxylethyl)-l-norvaline Dehydrogenase, domain 2"/>
    <property type="match status" value="1"/>
</dbReference>
<dbReference type="InterPro" id="IPR013118">
    <property type="entry name" value="Mannitol_DH_C"/>
</dbReference>
<dbReference type="STRING" id="363754.RHSP_06009"/>
<dbReference type="Gene3D" id="3.40.50.720">
    <property type="entry name" value="NAD(P)-binding Rossmann-like Domain"/>
    <property type="match status" value="1"/>
</dbReference>
<keyword evidence="2" id="KW-0520">NAD</keyword>
<evidence type="ECO:0000256" key="1">
    <source>
        <dbReference type="ARBA" id="ARBA00023002"/>
    </source>
</evidence>
<feature type="domain" description="Mannitol dehydrogenase C-terminal" evidence="4">
    <location>
        <begin position="261"/>
        <end position="368"/>
    </location>
</feature>
<evidence type="ECO:0000256" key="2">
    <source>
        <dbReference type="ARBA" id="ARBA00023027"/>
    </source>
</evidence>
<feature type="domain" description="Mannitol dehydrogenase N-terminal" evidence="3">
    <location>
        <begin position="23"/>
        <end position="243"/>
    </location>
</feature>
<dbReference type="GO" id="GO:0016491">
    <property type="term" value="F:oxidoreductase activity"/>
    <property type="evidence" value="ECO:0007669"/>
    <property type="project" value="UniProtKB-KW"/>
</dbReference>
<dbReference type="Pfam" id="PF01232">
    <property type="entry name" value="Mannitol_dh"/>
    <property type="match status" value="1"/>
</dbReference>
<evidence type="ECO:0000313" key="6">
    <source>
        <dbReference type="Proteomes" id="UP000012429"/>
    </source>
</evidence>
<evidence type="ECO:0000259" key="4">
    <source>
        <dbReference type="Pfam" id="PF08125"/>
    </source>
</evidence>
<dbReference type="InterPro" id="IPR008927">
    <property type="entry name" value="6-PGluconate_DH-like_C_sf"/>
</dbReference>
<dbReference type="InterPro" id="IPR036291">
    <property type="entry name" value="NAD(P)-bd_dom_sf"/>
</dbReference>
<keyword evidence="1" id="KW-0560">Oxidoreductase</keyword>
<dbReference type="SUPFAM" id="SSF51735">
    <property type="entry name" value="NAD(P)-binding Rossmann-fold domains"/>
    <property type="match status" value="1"/>
</dbReference>
<dbReference type="PANTHER" id="PTHR30524">
    <property type="entry name" value="MANNITOL-1-PHOSPHATE 5-DEHYDROGENASE"/>
    <property type="match status" value="1"/>
</dbReference>
<reference evidence="5 6" key="1">
    <citation type="journal article" date="2012" name="BMC Genomics">
        <title>Genomic basis of broad host range and environmental adaptability of Rhizobium tropici CIAT 899 and Rhizobium sp. PRF 81 which are used in inoculants for common bean (Phaseolus vulgaris L.).</title>
        <authorList>
            <person name="Ormeno-Orrillo E."/>
            <person name="Menna P."/>
            <person name="Almeida L.G."/>
            <person name="Ollero F.J."/>
            <person name="Nicolas M.F."/>
            <person name="Pains Rodrigues E."/>
            <person name="Shigueyoshi Nakatani A."/>
            <person name="Silva Batista J.S."/>
            <person name="Oliveira Chueire L.M."/>
            <person name="Souza R.C."/>
            <person name="Ribeiro Vasconcelos A.T."/>
            <person name="Megias M."/>
            <person name="Hungria M."/>
            <person name="Martinez-Romero E."/>
        </authorList>
    </citation>
    <scope>NUCLEOTIDE SEQUENCE [LARGE SCALE GENOMIC DNA]</scope>
    <source>
        <strain evidence="5 6">PRF 81</strain>
    </source>
</reference>
<organism evidence="5 6">
    <name type="scientific">Rhizobium freirei PRF 81</name>
    <dbReference type="NCBI Taxonomy" id="363754"/>
    <lineage>
        <taxon>Bacteria</taxon>
        <taxon>Pseudomonadati</taxon>
        <taxon>Pseudomonadota</taxon>
        <taxon>Alphaproteobacteria</taxon>
        <taxon>Hyphomicrobiales</taxon>
        <taxon>Rhizobiaceae</taxon>
        <taxon>Rhizobium/Agrobacterium group</taxon>
        <taxon>Rhizobium</taxon>
    </lineage>
</organism>
<protein>
    <submittedName>
        <fullName evidence="5">Mannitol dehydrogenase domain-containing protein</fullName>
    </submittedName>
</protein>
<evidence type="ECO:0000259" key="3">
    <source>
        <dbReference type="Pfam" id="PF01232"/>
    </source>
</evidence>
<comment type="caution">
    <text evidence="5">The sequence shown here is derived from an EMBL/GenBank/DDBJ whole genome shotgun (WGS) entry which is preliminary data.</text>
</comment>
<dbReference type="InterPro" id="IPR013131">
    <property type="entry name" value="Mannitol_DH_N"/>
</dbReference>
<dbReference type="PATRIC" id="fig|363754.4.peg.4886"/>
<dbReference type="PANTHER" id="PTHR30524:SF0">
    <property type="entry name" value="ALTRONATE OXIDOREDUCTASE-RELATED"/>
    <property type="match status" value="1"/>
</dbReference>
<gene>
    <name evidence="5" type="ORF">RHSP_06009</name>
</gene>
<name>N6U5T3_9HYPH</name>